<protein>
    <recommendedName>
        <fullName evidence="3">Secreted protein</fullName>
    </recommendedName>
</protein>
<evidence type="ECO:0000313" key="2">
    <source>
        <dbReference type="Proteomes" id="UP001558613"/>
    </source>
</evidence>
<gene>
    <name evidence="1" type="ORF">QQF64_035547</name>
</gene>
<evidence type="ECO:0000313" key="1">
    <source>
        <dbReference type="EMBL" id="KAL1275924.1"/>
    </source>
</evidence>
<comment type="caution">
    <text evidence="1">The sequence shown here is derived from an EMBL/GenBank/DDBJ whole genome shotgun (WGS) entry which is preliminary data.</text>
</comment>
<evidence type="ECO:0008006" key="3">
    <source>
        <dbReference type="Google" id="ProtNLM"/>
    </source>
</evidence>
<accession>A0ABR3NG40</accession>
<keyword evidence="2" id="KW-1185">Reference proteome</keyword>
<reference evidence="1 2" key="1">
    <citation type="submission" date="2023-09" db="EMBL/GenBank/DDBJ databases">
        <authorList>
            <person name="Wang M."/>
        </authorList>
    </citation>
    <scope>NUCLEOTIDE SEQUENCE [LARGE SCALE GENOMIC DNA]</scope>
    <source>
        <strain evidence="1">GT-2023</strain>
        <tissue evidence="1">Liver</tissue>
    </source>
</reference>
<name>A0ABR3NG40_9TELE</name>
<dbReference type="Proteomes" id="UP001558613">
    <property type="component" value="Unassembled WGS sequence"/>
</dbReference>
<proteinExistence type="predicted"/>
<sequence>MASTGVRRRRERVHAHVCVFASSLVAFASDDSEMNTCVHQRKHGGCPGICRKTERDSEEMMKIKLFRLSLAG</sequence>
<dbReference type="EMBL" id="JAYMGO010000004">
    <property type="protein sequence ID" value="KAL1275924.1"/>
    <property type="molecule type" value="Genomic_DNA"/>
</dbReference>
<organism evidence="1 2">
    <name type="scientific">Cirrhinus molitorella</name>
    <name type="common">mud carp</name>
    <dbReference type="NCBI Taxonomy" id="172907"/>
    <lineage>
        <taxon>Eukaryota</taxon>
        <taxon>Metazoa</taxon>
        <taxon>Chordata</taxon>
        <taxon>Craniata</taxon>
        <taxon>Vertebrata</taxon>
        <taxon>Euteleostomi</taxon>
        <taxon>Actinopterygii</taxon>
        <taxon>Neopterygii</taxon>
        <taxon>Teleostei</taxon>
        <taxon>Ostariophysi</taxon>
        <taxon>Cypriniformes</taxon>
        <taxon>Cyprinidae</taxon>
        <taxon>Labeoninae</taxon>
        <taxon>Labeonini</taxon>
        <taxon>Cirrhinus</taxon>
    </lineage>
</organism>